<protein>
    <recommendedName>
        <fullName evidence="4">Glycine-rich protein</fullName>
    </recommendedName>
</protein>
<dbReference type="EMBL" id="CAWUPB010001189">
    <property type="protein sequence ID" value="CAK7351719.1"/>
    <property type="molecule type" value="Genomic_DNA"/>
</dbReference>
<comment type="caution">
    <text evidence="2">The sequence shown here is derived from an EMBL/GenBank/DDBJ whole genome shotgun (WGS) entry which is preliminary data.</text>
</comment>
<dbReference type="Proteomes" id="UP001314170">
    <property type="component" value="Unassembled WGS sequence"/>
</dbReference>
<reference evidence="2 3" key="1">
    <citation type="submission" date="2024-01" db="EMBL/GenBank/DDBJ databases">
        <authorList>
            <person name="Waweru B."/>
        </authorList>
    </citation>
    <scope>NUCLEOTIDE SEQUENCE [LARGE SCALE GENOMIC DNA]</scope>
</reference>
<evidence type="ECO:0000256" key="1">
    <source>
        <dbReference type="SAM" id="SignalP"/>
    </source>
</evidence>
<keyword evidence="3" id="KW-1185">Reference proteome</keyword>
<feature type="signal peptide" evidence="1">
    <location>
        <begin position="1"/>
        <end position="27"/>
    </location>
</feature>
<evidence type="ECO:0000313" key="3">
    <source>
        <dbReference type="Proteomes" id="UP001314170"/>
    </source>
</evidence>
<keyword evidence="1" id="KW-0732">Signal</keyword>
<name>A0AAV1SLW2_9ROSI</name>
<dbReference type="AlphaFoldDB" id="A0AAV1SLW2"/>
<evidence type="ECO:0008006" key="4">
    <source>
        <dbReference type="Google" id="ProtNLM"/>
    </source>
</evidence>
<accession>A0AAV1SLW2</accession>
<feature type="chain" id="PRO_5043886526" description="Glycine-rich protein" evidence="1">
    <location>
        <begin position="28"/>
        <end position="112"/>
    </location>
</feature>
<proteinExistence type="predicted"/>
<evidence type="ECO:0000313" key="2">
    <source>
        <dbReference type="EMBL" id="CAK7351719.1"/>
    </source>
</evidence>
<gene>
    <name evidence="2" type="ORF">DCAF_LOCUS23963</name>
</gene>
<organism evidence="2 3">
    <name type="scientific">Dovyalis caffra</name>
    <dbReference type="NCBI Taxonomy" id="77055"/>
    <lineage>
        <taxon>Eukaryota</taxon>
        <taxon>Viridiplantae</taxon>
        <taxon>Streptophyta</taxon>
        <taxon>Embryophyta</taxon>
        <taxon>Tracheophyta</taxon>
        <taxon>Spermatophyta</taxon>
        <taxon>Magnoliopsida</taxon>
        <taxon>eudicotyledons</taxon>
        <taxon>Gunneridae</taxon>
        <taxon>Pentapetalae</taxon>
        <taxon>rosids</taxon>
        <taxon>fabids</taxon>
        <taxon>Malpighiales</taxon>
        <taxon>Salicaceae</taxon>
        <taxon>Flacourtieae</taxon>
        <taxon>Dovyalis</taxon>
    </lineage>
</organism>
<sequence>MGFRSLILFNSQLWVLGWLYISDMVIGREWRGIVVGDGYYGKNYSGRNGYFGKGCSYADDCSNEGYSSRDSYCDEVVDMATVVRVGSIRSLLEVVKYKYGVEKEKIEEELWL</sequence>